<dbReference type="SMART" id="SM00065">
    <property type="entry name" value="GAF"/>
    <property type="match status" value="1"/>
</dbReference>
<proteinExistence type="predicted"/>
<dbReference type="InterPro" id="IPR036097">
    <property type="entry name" value="HisK_dim/P_sf"/>
</dbReference>
<dbReference type="Gene3D" id="3.30.450.40">
    <property type="match status" value="1"/>
</dbReference>
<dbReference type="SUPFAM" id="SSF47384">
    <property type="entry name" value="Homodimeric domain of signal transducing histidine kinase"/>
    <property type="match status" value="1"/>
</dbReference>
<dbReference type="GeneID" id="25397315"/>
<dbReference type="CDD" id="cd16922">
    <property type="entry name" value="HATPase_EvgS-ArcB-TorS-like"/>
    <property type="match status" value="1"/>
</dbReference>
<dbReference type="Pfam" id="PF02518">
    <property type="entry name" value="HATPase_c"/>
    <property type="match status" value="1"/>
</dbReference>
<dbReference type="InterPro" id="IPR050736">
    <property type="entry name" value="Sensor_HK_Regulatory"/>
</dbReference>
<evidence type="ECO:0000256" key="4">
    <source>
        <dbReference type="ARBA" id="ARBA00022679"/>
    </source>
</evidence>
<dbReference type="InterPro" id="IPR003594">
    <property type="entry name" value="HATPase_dom"/>
</dbReference>
<dbReference type="InterPro" id="IPR004358">
    <property type="entry name" value="Sig_transdc_His_kin-like_C"/>
</dbReference>
<dbReference type="InterPro" id="IPR005467">
    <property type="entry name" value="His_kinase_dom"/>
</dbReference>
<keyword evidence="5 8" id="KW-0418">Kinase</keyword>
<evidence type="ECO:0000256" key="2">
    <source>
        <dbReference type="ARBA" id="ARBA00012438"/>
    </source>
</evidence>
<dbReference type="STRING" id="351160.RCIX512"/>
<dbReference type="InterPro" id="IPR029016">
    <property type="entry name" value="GAF-like_dom_sf"/>
</dbReference>
<protein>
    <recommendedName>
        <fullName evidence="2">histidine kinase</fullName>
        <ecNumber evidence="2">2.7.13.3</ecNumber>
    </recommendedName>
</protein>
<evidence type="ECO:0000256" key="5">
    <source>
        <dbReference type="ARBA" id="ARBA00022777"/>
    </source>
</evidence>
<dbReference type="Gene3D" id="3.30.565.10">
    <property type="entry name" value="Histidine kinase-like ATPase, C-terminal domain"/>
    <property type="match status" value="1"/>
</dbReference>
<evidence type="ECO:0000313" key="9">
    <source>
        <dbReference type="Proteomes" id="UP000000663"/>
    </source>
</evidence>
<dbReference type="eggNOG" id="arCOG02358">
    <property type="taxonomic scope" value="Archaea"/>
</dbReference>
<evidence type="ECO:0000259" key="7">
    <source>
        <dbReference type="PROSITE" id="PS50109"/>
    </source>
</evidence>
<dbReference type="InterPro" id="IPR036890">
    <property type="entry name" value="HATPase_C_sf"/>
</dbReference>
<keyword evidence="6" id="KW-0902">Two-component regulatory system</keyword>
<dbReference type="KEGG" id="rci:RCIX512"/>
<dbReference type="InterPro" id="IPR003018">
    <property type="entry name" value="GAF"/>
</dbReference>
<dbReference type="EC" id="2.7.13.3" evidence="2"/>
<dbReference type="Proteomes" id="UP000000663">
    <property type="component" value="Chromosome"/>
</dbReference>
<dbReference type="SUPFAM" id="SSF55874">
    <property type="entry name" value="ATPase domain of HSP90 chaperone/DNA topoisomerase II/histidine kinase"/>
    <property type="match status" value="1"/>
</dbReference>
<dbReference type="FunFam" id="3.30.565.10:FF:000006">
    <property type="entry name" value="Sensor histidine kinase WalK"/>
    <property type="match status" value="1"/>
</dbReference>
<reference evidence="8 9" key="1">
    <citation type="journal article" date="2006" name="Science">
        <title>Genome of rice cluster I archaea -- the key methane producers in the rice rhizosphere.</title>
        <authorList>
            <person name="Erkel C."/>
            <person name="Kube M."/>
            <person name="Reinhardt R."/>
            <person name="Liesack W."/>
        </authorList>
    </citation>
    <scope>NUCLEOTIDE SEQUENCE [LARGE SCALE GENOMIC DNA]</scope>
    <source>
        <strain evidence="9">DSM 22066 / NBRC 105507 / MRE50</strain>
    </source>
</reference>
<evidence type="ECO:0000256" key="3">
    <source>
        <dbReference type="ARBA" id="ARBA00022553"/>
    </source>
</evidence>
<name>Q0W6Q5_METAR</name>
<dbReference type="OrthoDB" id="342253at2157"/>
<dbReference type="PROSITE" id="PS50109">
    <property type="entry name" value="HIS_KIN"/>
    <property type="match status" value="1"/>
</dbReference>
<comment type="catalytic activity">
    <reaction evidence="1">
        <text>ATP + protein L-histidine = ADP + protein N-phospho-L-histidine.</text>
        <dbReference type="EC" id="2.7.13.3"/>
    </reaction>
</comment>
<feature type="domain" description="Histidine kinase" evidence="7">
    <location>
        <begin position="314"/>
        <end position="533"/>
    </location>
</feature>
<keyword evidence="4" id="KW-0808">Transferase</keyword>
<sequence length="534" mass="59168">MESLQFSGARDSLVNAIEHLPEAFLFFSTTGAILYANARARELLEENENPSTVNAILGLQTDEVSPSVKSEDSGGITLKSALKEPETGRQIYLNLLNTPAGAVMISNYSTTREEREDAKIIECNELLKLTNYVQSQITRSMNIDETLDAVVKNVPRMVGLENCIIFMIEDGEIVEIKTTEGIRNRLRGMRIRMEDLIATKEAVDKSQPIVVEDVAQYKRLSSKMVDLLAPTTGLILPLAARGKVIGVMWLYNTKKPRRYSADDISRANALSNQVATAVDNAMLFDELSQAKSELEISYERLKSLDRMKMEFFTLISHELRTPLTTIKGYAELLKDGTLGPVNDEQRDRLSRIDASVDRLTGIVESLSDLSGVASRQYAGEKIPVSLNELIEEVVRGIDFLADLKKLKITLDVPLTLPMISADRSRIQQVLLNVLNNAIKYTPDGGQISISVRDECDHLLIAVRDTGIGIPKEDIENIFSGFYHSGYKLSYEYKGAGLGLAISRKIVESHGGKIWADSEPGKGSTFFISLPKQSS</sequence>
<keyword evidence="9" id="KW-1185">Reference proteome</keyword>
<dbReference type="Gene3D" id="1.10.287.130">
    <property type="match status" value="1"/>
</dbReference>
<dbReference type="InterPro" id="IPR003661">
    <property type="entry name" value="HisK_dim/P_dom"/>
</dbReference>
<evidence type="ECO:0000256" key="6">
    <source>
        <dbReference type="ARBA" id="ARBA00023012"/>
    </source>
</evidence>
<dbReference type="GO" id="GO:0000155">
    <property type="term" value="F:phosphorelay sensor kinase activity"/>
    <property type="evidence" value="ECO:0007669"/>
    <property type="project" value="InterPro"/>
</dbReference>
<dbReference type="SMART" id="SM00388">
    <property type="entry name" value="HisKA"/>
    <property type="match status" value="1"/>
</dbReference>
<dbReference type="SUPFAM" id="SSF55781">
    <property type="entry name" value="GAF domain-like"/>
    <property type="match status" value="1"/>
</dbReference>
<accession>Q0W6Q5</accession>
<gene>
    <name evidence="8" type="ORF">RCIX512</name>
</gene>
<keyword evidence="3" id="KW-0597">Phosphoprotein</keyword>
<organism evidence="8 9">
    <name type="scientific">Methanocella arvoryzae (strain DSM 22066 / NBRC 105507 / MRE50)</name>
    <dbReference type="NCBI Taxonomy" id="351160"/>
    <lineage>
        <taxon>Archaea</taxon>
        <taxon>Methanobacteriati</taxon>
        <taxon>Methanobacteriota</taxon>
        <taxon>Stenosarchaea group</taxon>
        <taxon>Methanomicrobia</taxon>
        <taxon>Methanocellales</taxon>
        <taxon>Methanocellaceae</taxon>
        <taxon>Methanocella</taxon>
    </lineage>
</organism>
<dbReference type="PRINTS" id="PR00344">
    <property type="entry name" value="BCTRLSENSOR"/>
</dbReference>
<dbReference type="RefSeq" id="WP_012036567.1">
    <property type="nucleotide sequence ID" value="NC_009464.1"/>
</dbReference>
<evidence type="ECO:0000256" key="1">
    <source>
        <dbReference type="ARBA" id="ARBA00000085"/>
    </source>
</evidence>
<dbReference type="Pfam" id="PF00512">
    <property type="entry name" value="HisKA"/>
    <property type="match status" value="1"/>
</dbReference>
<dbReference type="EMBL" id="AM114193">
    <property type="protein sequence ID" value="CAJ35938.1"/>
    <property type="molecule type" value="Genomic_DNA"/>
</dbReference>
<dbReference type="CDD" id="cd00082">
    <property type="entry name" value="HisKA"/>
    <property type="match status" value="1"/>
</dbReference>
<dbReference type="SMART" id="SM00387">
    <property type="entry name" value="HATPase_c"/>
    <property type="match status" value="1"/>
</dbReference>
<dbReference type="Pfam" id="PF13185">
    <property type="entry name" value="GAF_2"/>
    <property type="match status" value="1"/>
</dbReference>
<dbReference type="PANTHER" id="PTHR43711">
    <property type="entry name" value="TWO-COMPONENT HISTIDINE KINASE"/>
    <property type="match status" value="1"/>
</dbReference>
<dbReference type="AlphaFoldDB" id="Q0W6Q5"/>
<dbReference type="PANTHER" id="PTHR43711:SF1">
    <property type="entry name" value="HISTIDINE KINASE 1"/>
    <property type="match status" value="1"/>
</dbReference>
<evidence type="ECO:0000313" key="8">
    <source>
        <dbReference type="EMBL" id="CAJ35938.1"/>
    </source>
</evidence>